<dbReference type="Pfam" id="PF12796">
    <property type="entry name" value="Ank_2"/>
    <property type="match status" value="1"/>
</dbReference>
<keyword evidence="2 3" id="KW-0040">ANK repeat</keyword>
<keyword evidence="1" id="KW-0677">Repeat</keyword>
<evidence type="ECO:0000313" key="6">
    <source>
        <dbReference type="Proteomes" id="UP000253562"/>
    </source>
</evidence>
<reference evidence="5 6" key="1">
    <citation type="submission" date="2018-07" db="EMBL/GenBank/DDBJ databases">
        <title>Comparative genomes isolates from brazilian mangrove.</title>
        <authorList>
            <person name="De Araujo J.E."/>
            <person name="Taketani R.G."/>
            <person name="Silva M.C.P."/>
            <person name="Lourenco M.V."/>
            <person name="Oliveira V.M."/>
            <person name="Andreote F.D."/>
        </authorList>
    </citation>
    <scope>NUCLEOTIDE SEQUENCE [LARGE SCALE GENOMIC DNA]</scope>
    <source>
        <strain evidence="5 6">HEX PRIS-MGV</strain>
    </source>
</reference>
<protein>
    <recommendedName>
        <fullName evidence="4">Knr4/Smi1-like domain-containing protein</fullName>
    </recommendedName>
</protein>
<evidence type="ECO:0000256" key="3">
    <source>
        <dbReference type="PROSITE-ProRule" id="PRU00023"/>
    </source>
</evidence>
<dbReference type="SMART" id="SM00860">
    <property type="entry name" value="SMI1_KNR4"/>
    <property type="match status" value="1"/>
</dbReference>
<accession>A0A368KMY4</accession>
<sequence length="301" mass="33328">MTPIPRIQDSFPSASHTDITKFEKQFKLQIPLSYRNFLMTTNGGSFPVDVCFGPYKAELGIRLFYSLNATFDYLDLGARRKVYSWKLPKSMLVIADDGLGNPICINLKSPSAEVCLYNHEQGDIESVCTDFEQFLAGLHYPLDPAIQLWSETVEPFLSIEQGNMSRVSQISFDETALTNEDGYTLLGWAAASRQPEVVEFLLDLGADIQDGAGDAMTPLMLASRAGALDVVRILLDRGAKLDEKDSVGKTALLHALSSRQTRAARYLIERGADTRVQDKNGNSPIDYCEDGSARTYILPLL</sequence>
<dbReference type="Gene3D" id="3.40.1580.10">
    <property type="entry name" value="SMI1/KNR4-like"/>
    <property type="match status" value="1"/>
</dbReference>
<feature type="domain" description="Knr4/Smi1-like" evidence="4">
    <location>
        <begin position="13"/>
        <end position="137"/>
    </location>
</feature>
<dbReference type="Proteomes" id="UP000253562">
    <property type="component" value="Unassembled WGS sequence"/>
</dbReference>
<evidence type="ECO:0000256" key="2">
    <source>
        <dbReference type="ARBA" id="ARBA00023043"/>
    </source>
</evidence>
<dbReference type="EMBL" id="QPEX01000034">
    <property type="protein sequence ID" value="RCS44598.1"/>
    <property type="molecule type" value="Genomic_DNA"/>
</dbReference>
<dbReference type="OrthoDB" id="7375713at2"/>
<comment type="caution">
    <text evidence="5">The sequence shown here is derived from an EMBL/GenBank/DDBJ whole genome shotgun (WGS) entry which is preliminary data.</text>
</comment>
<dbReference type="PROSITE" id="PS50088">
    <property type="entry name" value="ANK_REPEAT"/>
    <property type="match status" value="3"/>
</dbReference>
<feature type="repeat" description="ANK" evidence="3">
    <location>
        <begin position="214"/>
        <end position="246"/>
    </location>
</feature>
<dbReference type="PANTHER" id="PTHR24171">
    <property type="entry name" value="ANKYRIN REPEAT DOMAIN-CONTAINING PROTEIN 39-RELATED"/>
    <property type="match status" value="1"/>
</dbReference>
<dbReference type="PROSITE" id="PS50297">
    <property type="entry name" value="ANK_REP_REGION"/>
    <property type="match status" value="3"/>
</dbReference>
<feature type="repeat" description="ANK" evidence="3">
    <location>
        <begin position="247"/>
        <end position="279"/>
    </location>
</feature>
<organism evidence="5 6">
    <name type="scientific">Bremerella cremea</name>
    <dbReference type="NCBI Taxonomy" id="1031537"/>
    <lineage>
        <taxon>Bacteria</taxon>
        <taxon>Pseudomonadati</taxon>
        <taxon>Planctomycetota</taxon>
        <taxon>Planctomycetia</taxon>
        <taxon>Pirellulales</taxon>
        <taxon>Pirellulaceae</taxon>
        <taxon>Bremerella</taxon>
    </lineage>
</organism>
<dbReference type="Pfam" id="PF13606">
    <property type="entry name" value="Ank_3"/>
    <property type="match status" value="1"/>
</dbReference>
<feature type="repeat" description="ANK" evidence="3">
    <location>
        <begin position="181"/>
        <end position="208"/>
    </location>
</feature>
<dbReference type="AlphaFoldDB" id="A0A368KMY4"/>
<evidence type="ECO:0000259" key="4">
    <source>
        <dbReference type="SMART" id="SM00860"/>
    </source>
</evidence>
<proteinExistence type="predicted"/>
<dbReference type="Pfam" id="PF09346">
    <property type="entry name" value="SMI1_KNR4"/>
    <property type="match status" value="1"/>
</dbReference>
<dbReference type="InterPro" id="IPR037883">
    <property type="entry name" value="Knr4/Smi1-like_sf"/>
</dbReference>
<name>A0A368KMY4_9BACT</name>
<dbReference type="InterPro" id="IPR002110">
    <property type="entry name" value="Ankyrin_rpt"/>
</dbReference>
<dbReference type="Gene3D" id="1.25.40.20">
    <property type="entry name" value="Ankyrin repeat-containing domain"/>
    <property type="match status" value="1"/>
</dbReference>
<dbReference type="SMART" id="SM00248">
    <property type="entry name" value="ANK"/>
    <property type="match status" value="3"/>
</dbReference>
<dbReference type="RefSeq" id="WP_114370079.1">
    <property type="nucleotide sequence ID" value="NZ_QPEX01000034.1"/>
</dbReference>
<dbReference type="PANTHER" id="PTHR24171:SF9">
    <property type="entry name" value="ANKYRIN REPEAT DOMAIN-CONTAINING PROTEIN 39"/>
    <property type="match status" value="1"/>
</dbReference>
<gene>
    <name evidence="5" type="ORF">DTL42_16870</name>
</gene>
<dbReference type="SUPFAM" id="SSF48403">
    <property type="entry name" value="Ankyrin repeat"/>
    <property type="match status" value="1"/>
</dbReference>
<dbReference type="InterPro" id="IPR018958">
    <property type="entry name" value="Knr4/Smi1-like_dom"/>
</dbReference>
<evidence type="ECO:0000313" key="5">
    <source>
        <dbReference type="EMBL" id="RCS44598.1"/>
    </source>
</evidence>
<evidence type="ECO:0000256" key="1">
    <source>
        <dbReference type="ARBA" id="ARBA00022737"/>
    </source>
</evidence>
<dbReference type="InterPro" id="IPR036770">
    <property type="entry name" value="Ankyrin_rpt-contain_sf"/>
</dbReference>
<dbReference type="SUPFAM" id="SSF160631">
    <property type="entry name" value="SMI1/KNR4-like"/>
    <property type="match status" value="1"/>
</dbReference>